<protein>
    <recommendedName>
        <fullName evidence="9">Amino acid transporter</fullName>
    </recommendedName>
</protein>
<dbReference type="Proteomes" id="UP001501729">
    <property type="component" value="Unassembled WGS sequence"/>
</dbReference>
<feature type="transmembrane region" description="Helical" evidence="6">
    <location>
        <begin position="333"/>
        <end position="350"/>
    </location>
</feature>
<evidence type="ECO:0000256" key="2">
    <source>
        <dbReference type="ARBA" id="ARBA00022475"/>
    </source>
</evidence>
<reference evidence="7 8" key="1">
    <citation type="journal article" date="2019" name="Int. J. Syst. Evol. Microbiol.">
        <title>The Global Catalogue of Microorganisms (GCM) 10K type strain sequencing project: providing services to taxonomists for standard genome sequencing and annotation.</title>
        <authorList>
            <consortium name="The Broad Institute Genomics Platform"/>
            <consortium name="The Broad Institute Genome Sequencing Center for Infectious Disease"/>
            <person name="Wu L."/>
            <person name="Ma J."/>
        </authorList>
    </citation>
    <scope>NUCLEOTIDE SEQUENCE [LARGE SCALE GENOMIC DNA]</scope>
    <source>
        <strain evidence="7 8">JCM 17504</strain>
    </source>
</reference>
<evidence type="ECO:0000256" key="4">
    <source>
        <dbReference type="ARBA" id="ARBA00022989"/>
    </source>
</evidence>
<feature type="transmembrane region" description="Helical" evidence="6">
    <location>
        <begin position="141"/>
        <end position="161"/>
    </location>
</feature>
<dbReference type="EMBL" id="BAABKX010000001">
    <property type="protein sequence ID" value="GAA5041624.1"/>
    <property type="molecule type" value="Genomic_DNA"/>
</dbReference>
<evidence type="ECO:0000256" key="5">
    <source>
        <dbReference type="ARBA" id="ARBA00023136"/>
    </source>
</evidence>
<evidence type="ECO:0000256" key="1">
    <source>
        <dbReference type="ARBA" id="ARBA00004651"/>
    </source>
</evidence>
<dbReference type="Pfam" id="PF13520">
    <property type="entry name" value="AA_permease_2"/>
    <property type="match status" value="1"/>
</dbReference>
<dbReference type="GO" id="GO:0005886">
    <property type="term" value="C:plasma membrane"/>
    <property type="evidence" value="ECO:0007669"/>
    <property type="project" value="UniProtKB-SubCell"/>
</dbReference>
<feature type="transmembrane region" description="Helical" evidence="6">
    <location>
        <begin position="362"/>
        <end position="384"/>
    </location>
</feature>
<dbReference type="PANTHER" id="PTHR42770">
    <property type="entry name" value="AMINO ACID TRANSPORTER-RELATED"/>
    <property type="match status" value="1"/>
</dbReference>
<keyword evidence="2" id="KW-1003">Cell membrane</keyword>
<feature type="transmembrane region" description="Helical" evidence="6">
    <location>
        <begin position="390"/>
        <end position="409"/>
    </location>
</feature>
<feature type="transmembrane region" description="Helical" evidence="6">
    <location>
        <begin position="73"/>
        <end position="97"/>
    </location>
</feature>
<comment type="subcellular location">
    <subcellularLocation>
        <location evidence="1">Cell membrane</location>
        <topology evidence="1">Multi-pass membrane protein</topology>
    </subcellularLocation>
</comment>
<proteinExistence type="predicted"/>
<dbReference type="PIRSF" id="PIRSF006060">
    <property type="entry name" value="AA_transporter"/>
    <property type="match status" value="1"/>
</dbReference>
<accession>A0AAV3UBC3</accession>
<feature type="transmembrane region" description="Helical" evidence="6">
    <location>
        <begin position="12"/>
        <end position="38"/>
    </location>
</feature>
<dbReference type="Gene3D" id="1.20.1740.10">
    <property type="entry name" value="Amino acid/polyamine transporter I"/>
    <property type="match status" value="1"/>
</dbReference>
<keyword evidence="5 6" id="KW-0472">Membrane</keyword>
<dbReference type="GO" id="GO:0022857">
    <property type="term" value="F:transmembrane transporter activity"/>
    <property type="evidence" value="ECO:0007669"/>
    <property type="project" value="InterPro"/>
</dbReference>
<feature type="transmembrane region" description="Helical" evidence="6">
    <location>
        <begin position="254"/>
        <end position="279"/>
    </location>
</feature>
<sequence length="429" mass="44511">MAVGGMVGGGIFAVLGVVAVTAGTLAWLAFVVAGIIALSAGYSFVRLGYLSENGDGPLTYIERFTGSTNLAGMVGWTFVVGYVGTMAMYAFAFGGYFVELVGVESLAGIPARPLVSATVVAAFVSLNALGAHASGRTEDALVGLKILILLLFGFGGLYYGFTRGEIRSGIAAFGTGPVVAAALSFVAFEGWELLLFDRDSIRNPDETIRTAIYLSIVGVTGLYVIVAVVTTNLVSTTVIQQNPDTALAMAAKPFLGQIGFALISVAALFSTGSAINATLFSSSRLLDSMVSEEYLPAQLGGDDGHEPVRALVVIGVLTVGFTVFGNLDGISSFASLAFIVIFGGASYLAFRTRHVGATTGSTIVPAIGSLGAAATVGALLWHLYTNQGSVFWTVVIIVVVVVTVELLYFERKPIEDDLSAVESSVEDVV</sequence>
<organism evidence="7 8">
    <name type="scientific">Haladaptatus pallidirubidus</name>
    <dbReference type="NCBI Taxonomy" id="1008152"/>
    <lineage>
        <taxon>Archaea</taxon>
        <taxon>Methanobacteriati</taxon>
        <taxon>Methanobacteriota</taxon>
        <taxon>Stenosarchaea group</taxon>
        <taxon>Halobacteria</taxon>
        <taxon>Halobacteriales</taxon>
        <taxon>Haladaptataceae</taxon>
        <taxon>Haladaptatus</taxon>
    </lineage>
</organism>
<comment type="caution">
    <text evidence="7">The sequence shown here is derived from an EMBL/GenBank/DDBJ whole genome shotgun (WGS) entry which is preliminary data.</text>
</comment>
<keyword evidence="8" id="KW-1185">Reference proteome</keyword>
<keyword evidence="4 6" id="KW-1133">Transmembrane helix</keyword>
<feature type="transmembrane region" description="Helical" evidence="6">
    <location>
        <begin position="212"/>
        <end position="234"/>
    </location>
</feature>
<evidence type="ECO:0000256" key="6">
    <source>
        <dbReference type="SAM" id="Phobius"/>
    </source>
</evidence>
<gene>
    <name evidence="7" type="ORF">GCM10025751_04020</name>
</gene>
<dbReference type="InterPro" id="IPR002293">
    <property type="entry name" value="AA/rel_permease1"/>
</dbReference>
<keyword evidence="3 6" id="KW-0812">Transmembrane</keyword>
<evidence type="ECO:0008006" key="9">
    <source>
        <dbReference type="Google" id="ProtNLM"/>
    </source>
</evidence>
<evidence type="ECO:0000313" key="8">
    <source>
        <dbReference type="Proteomes" id="UP001501729"/>
    </source>
</evidence>
<dbReference type="InterPro" id="IPR050367">
    <property type="entry name" value="APC_superfamily"/>
</dbReference>
<name>A0AAV3UBC3_9EURY</name>
<evidence type="ECO:0000256" key="3">
    <source>
        <dbReference type="ARBA" id="ARBA00022692"/>
    </source>
</evidence>
<feature type="transmembrane region" description="Helical" evidence="6">
    <location>
        <begin position="167"/>
        <end position="191"/>
    </location>
</feature>
<dbReference type="AlphaFoldDB" id="A0AAV3UBC3"/>
<evidence type="ECO:0000313" key="7">
    <source>
        <dbReference type="EMBL" id="GAA5041624.1"/>
    </source>
</evidence>
<dbReference type="PANTHER" id="PTHR42770:SF11">
    <property type="entry name" value="INNER MEMBRANE TRANSPORT PROTEIN YBAT"/>
    <property type="match status" value="1"/>
</dbReference>